<dbReference type="InterPro" id="IPR032466">
    <property type="entry name" value="Metal_Hydrolase"/>
</dbReference>
<proteinExistence type="inferred from homology"/>
<sequence length="418" mass="45678">MEILIQNIKGLVQVRDASPQWVAGKDMAELPVMENAFLHMKDGKIENFGYMTDMSVISADEVINASGRFVFPSFVDSHTHLVFAASREEEFVYKIKGMSYAEIAARGGGILNSAKKLQQATEDELFERAMVRAQEIIGLGTGAVEIKSGYGLTTRDEIKMLRVAKRIGESSPLKVKTTFLGAHAIPKEYADRNDYIKLIKEEMIPAIAEEGLADYIDAFCEKGFFTPEETEDIMEHGKKFGMKPKIHANQLHISGGVQVGVKTKAISVDHLEAMGEEEVKALQNTDVMPTLLPGAAFFLGTAYPPAREMLNAGLPLALATDYNPGSAPCGSMPLMLSLACIRMKMTPEEAINAATINTAYALELQGEYGSITKGKVANVFITTEMPSYAYMPYAFGSNHVHTTILNGEIINKGLFDAV</sequence>
<feature type="binding site" evidence="7">
    <location>
        <position position="326"/>
    </location>
    <ligand>
        <name>4-imidazolone-5-propanoate</name>
        <dbReference type="ChEBI" id="CHEBI:77893"/>
    </ligand>
</feature>
<comment type="catalytic activity">
    <reaction evidence="7">
        <text>4-imidazolone-5-propanoate + H2O = N-formimidoyl-L-glutamate</text>
        <dbReference type="Rhea" id="RHEA:23660"/>
        <dbReference type="ChEBI" id="CHEBI:15377"/>
        <dbReference type="ChEBI" id="CHEBI:58928"/>
        <dbReference type="ChEBI" id="CHEBI:77893"/>
        <dbReference type="EC" id="3.5.2.7"/>
    </reaction>
</comment>
<evidence type="ECO:0000313" key="9">
    <source>
        <dbReference type="EMBL" id="MBL6445315.1"/>
    </source>
</evidence>
<evidence type="ECO:0000313" key="10">
    <source>
        <dbReference type="Proteomes" id="UP000614216"/>
    </source>
</evidence>
<feature type="binding site" evidence="7">
    <location>
        <position position="321"/>
    </location>
    <ligand>
        <name>Zn(2+)</name>
        <dbReference type="ChEBI" id="CHEBI:29105"/>
    </ligand>
</feature>
<evidence type="ECO:0000256" key="5">
    <source>
        <dbReference type="ARBA" id="ARBA00022833"/>
    </source>
</evidence>
<evidence type="ECO:0000256" key="6">
    <source>
        <dbReference type="ARBA" id="ARBA00023004"/>
    </source>
</evidence>
<dbReference type="SUPFAM" id="SSF51338">
    <property type="entry name" value="Composite domain of metallo-dependent hydrolases"/>
    <property type="match status" value="1"/>
</dbReference>
<protein>
    <recommendedName>
        <fullName evidence="1 7">Imidazolonepropionase</fullName>
        <ecNumber evidence="1 7">3.5.2.7</ecNumber>
    </recommendedName>
    <alternativeName>
        <fullName evidence="7">Imidazolone-5-propionate hydrolase</fullName>
    </alternativeName>
</protein>
<feature type="binding site" evidence="7">
    <location>
        <position position="250"/>
    </location>
    <ligand>
        <name>4-imidazolone-5-propanoate</name>
        <dbReference type="ChEBI" id="CHEBI:77893"/>
    </ligand>
</feature>
<comment type="function">
    <text evidence="7">Catalyzes the hydrolytic cleavage of the carbon-nitrogen bond in imidazolone-5-propanoate to yield N-formimidoyl-L-glutamate. It is the third step in the universal histidine degradation pathway.</text>
</comment>
<dbReference type="Pfam" id="PF01979">
    <property type="entry name" value="Amidohydro_1"/>
    <property type="match status" value="1"/>
</dbReference>
<dbReference type="EMBL" id="JAEUGD010000004">
    <property type="protein sequence ID" value="MBL6445315.1"/>
    <property type="molecule type" value="Genomic_DNA"/>
</dbReference>
<feature type="binding site" evidence="7">
    <location>
        <position position="150"/>
    </location>
    <ligand>
        <name>4-imidazolone-5-propanoate</name>
        <dbReference type="ChEBI" id="CHEBI:77893"/>
    </ligand>
</feature>
<dbReference type="PANTHER" id="PTHR42752:SF1">
    <property type="entry name" value="IMIDAZOLONEPROPIONASE-RELATED"/>
    <property type="match status" value="1"/>
</dbReference>
<feature type="binding site" evidence="7">
    <location>
        <position position="80"/>
    </location>
    <ligand>
        <name>Zn(2+)</name>
        <dbReference type="ChEBI" id="CHEBI:29105"/>
    </ligand>
</feature>
<keyword evidence="6 7" id="KW-0408">Iron</keyword>
<comment type="similarity">
    <text evidence="7">Belongs to the metallo-dependent hydrolases superfamily. HutI family.</text>
</comment>
<feature type="binding site" evidence="7">
    <location>
        <position position="325"/>
    </location>
    <ligand>
        <name>N-formimidoyl-L-glutamate</name>
        <dbReference type="ChEBI" id="CHEBI:58928"/>
    </ligand>
</feature>
<feature type="binding site" evidence="7">
    <location>
        <position position="78"/>
    </location>
    <ligand>
        <name>Fe(3+)</name>
        <dbReference type="ChEBI" id="CHEBI:29034"/>
    </ligand>
</feature>
<evidence type="ECO:0000256" key="2">
    <source>
        <dbReference type="ARBA" id="ARBA00022723"/>
    </source>
</evidence>
<dbReference type="HAMAP" id="MF_00372">
    <property type="entry name" value="HutI"/>
    <property type="match status" value="1"/>
</dbReference>
<comment type="cofactor">
    <cofactor evidence="7">
        <name>Zn(2+)</name>
        <dbReference type="ChEBI" id="CHEBI:29105"/>
    </cofactor>
    <cofactor evidence="7">
        <name>Fe(3+)</name>
        <dbReference type="ChEBI" id="CHEBI:29034"/>
    </cofactor>
    <text evidence="7">Binds 1 zinc or iron ion per subunit.</text>
</comment>
<feature type="binding site" evidence="7">
    <location>
        <position position="323"/>
    </location>
    <ligand>
        <name>N-formimidoyl-L-glutamate</name>
        <dbReference type="ChEBI" id="CHEBI:58928"/>
    </ligand>
</feature>
<dbReference type="PANTHER" id="PTHR42752">
    <property type="entry name" value="IMIDAZOLONEPROPIONASE"/>
    <property type="match status" value="1"/>
</dbReference>
<feature type="binding site" evidence="7">
    <location>
        <position position="247"/>
    </location>
    <ligand>
        <name>Fe(3+)</name>
        <dbReference type="ChEBI" id="CHEBI:29034"/>
    </ligand>
</feature>
<dbReference type="AlphaFoldDB" id="A0A937FT87"/>
<comment type="pathway">
    <text evidence="7">Amino-acid degradation; L-histidine degradation into L-glutamate; N-formimidoyl-L-glutamate from L-histidine: step 3/3.</text>
</comment>
<organism evidence="9 10">
    <name type="scientific">Fulvivirga marina</name>
    <dbReference type="NCBI Taxonomy" id="2494733"/>
    <lineage>
        <taxon>Bacteria</taxon>
        <taxon>Pseudomonadati</taxon>
        <taxon>Bacteroidota</taxon>
        <taxon>Cytophagia</taxon>
        <taxon>Cytophagales</taxon>
        <taxon>Fulvivirgaceae</taxon>
        <taxon>Fulvivirga</taxon>
    </lineage>
</organism>
<feature type="binding site" evidence="7">
    <location>
        <position position="80"/>
    </location>
    <ligand>
        <name>Fe(3+)</name>
        <dbReference type="ChEBI" id="CHEBI:29034"/>
    </ligand>
</feature>
<comment type="subcellular location">
    <subcellularLocation>
        <location evidence="7">Cytoplasm</location>
    </subcellularLocation>
</comment>
<dbReference type="Proteomes" id="UP000614216">
    <property type="component" value="Unassembled WGS sequence"/>
</dbReference>
<dbReference type="GO" id="GO:0019556">
    <property type="term" value="P:L-histidine catabolic process to glutamate and formamide"/>
    <property type="evidence" value="ECO:0007669"/>
    <property type="project" value="UniProtKB-UniRule"/>
</dbReference>
<feature type="binding site" evidence="7">
    <location>
        <position position="321"/>
    </location>
    <ligand>
        <name>Fe(3+)</name>
        <dbReference type="ChEBI" id="CHEBI:29034"/>
    </ligand>
</feature>
<dbReference type="InterPro" id="IPR005920">
    <property type="entry name" value="HutI"/>
</dbReference>
<feature type="binding site" evidence="7">
    <location>
        <position position="183"/>
    </location>
    <ligand>
        <name>4-imidazolone-5-propanoate</name>
        <dbReference type="ChEBI" id="CHEBI:77893"/>
    </ligand>
</feature>
<feature type="binding site" evidence="7">
    <location>
        <position position="150"/>
    </location>
    <ligand>
        <name>N-formimidoyl-L-glutamate</name>
        <dbReference type="ChEBI" id="CHEBI:58928"/>
    </ligand>
</feature>
<dbReference type="EC" id="3.5.2.7" evidence="1 7"/>
<reference evidence="9" key="1">
    <citation type="submission" date="2021-01" db="EMBL/GenBank/DDBJ databases">
        <title>Fulvivirga kasyanovii gen. nov., sp nov., a novel member of the phylum Bacteroidetes isolated from seawater in a mussel farm.</title>
        <authorList>
            <person name="Zhao L.-H."/>
            <person name="Wang Z.-J."/>
        </authorList>
    </citation>
    <scope>NUCLEOTIDE SEQUENCE</scope>
    <source>
        <strain evidence="9">29W222</strain>
    </source>
</reference>
<feature type="binding site" evidence="7">
    <location>
        <position position="87"/>
    </location>
    <ligand>
        <name>4-imidazolone-5-propanoate</name>
        <dbReference type="ChEBI" id="CHEBI:77893"/>
    </ligand>
</feature>
<evidence type="ECO:0000259" key="8">
    <source>
        <dbReference type="Pfam" id="PF01979"/>
    </source>
</evidence>
<dbReference type="NCBIfam" id="TIGR01224">
    <property type="entry name" value="hutI"/>
    <property type="match status" value="1"/>
</dbReference>
<dbReference type="SUPFAM" id="SSF51556">
    <property type="entry name" value="Metallo-dependent hydrolases"/>
    <property type="match status" value="1"/>
</dbReference>
<keyword evidence="3 7" id="KW-0378">Hydrolase</keyword>
<dbReference type="RefSeq" id="WP_202854848.1">
    <property type="nucleotide sequence ID" value="NZ_JAEUGD010000004.1"/>
</dbReference>
<keyword evidence="5 7" id="KW-0862">Zinc</keyword>
<evidence type="ECO:0000256" key="3">
    <source>
        <dbReference type="ARBA" id="ARBA00022801"/>
    </source>
</evidence>
<feature type="domain" description="Amidohydrolase-related" evidence="8">
    <location>
        <begin position="69"/>
        <end position="409"/>
    </location>
</feature>
<keyword evidence="10" id="KW-1185">Reference proteome</keyword>
<gene>
    <name evidence="7" type="primary">hutI</name>
    <name evidence="9" type="ORF">JMN32_03280</name>
</gene>
<feature type="binding site" evidence="7">
    <location>
        <position position="78"/>
    </location>
    <ligand>
        <name>Zn(2+)</name>
        <dbReference type="ChEBI" id="CHEBI:29105"/>
    </ligand>
</feature>
<name>A0A937FT87_9BACT</name>
<dbReference type="GO" id="GO:0005506">
    <property type="term" value="F:iron ion binding"/>
    <property type="evidence" value="ECO:0007669"/>
    <property type="project" value="UniProtKB-UniRule"/>
</dbReference>
<dbReference type="GO" id="GO:0008270">
    <property type="term" value="F:zinc ion binding"/>
    <property type="evidence" value="ECO:0007669"/>
    <property type="project" value="UniProtKB-UniRule"/>
</dbReference>
<dbReference type="Gene3D" id="3.20.20.140">
    <property type="entry name" value="Metal-dependent hydrolases"/>
    <property type="match status" value="1"/>
</dbReference>
<dbReference type="InterPro" id="IPR006680">
    <property type="entry name" value="Amidohydro-rel"/>
</dbReference>
<evidence type="ECO:0000256" key="1">
    <source>
        <dbReference type="ARBA" id="ARBA00012864"/>
    </source>
</evidence>
<feature type="binding site" evidence="7">
    <location>
        <position position="247"/>
    </location>
    <ligand>
        <name>Zn(2+)</name>
        <dbReference type="ChEBI" id="CHEBI:29105"/>
    </ligand>
</feature>
<accession>A0A937FT87</accession>
<dbReference type="Gene3D" id="2.30.40.10">
    <property type="entry name" value="Urease, subunit C, domain 1"/>
    <property type="match status" value="1"/>
</dbReference>
<evidence type="ECO:0000256" key="4">
    <source>
        <dbReference type="ARBA" id="ARBA00022808"/>
    </source>
</evidence>
<keyword evidence="2 7" id="KW-0479">Metal-binding</keyword>
<dbReference type="CDD" id="cd01296">
    <property type="entry name" value="Imidazolone-5PH"/>
    <property type="match status" value="1"/>
</dbReference>
<dbReference type="GO" id="GO:0005737">
    <property type="term" value="C:cytoplasm"/>
    <property type="evidence" value="ECO:0007669"/>
    <property type="project" value="UniProtKB-SubCell"/>
</dbReference>
<keyword evidence="7" id="KW-0963">Cytoplasm</keyword>
<keyword evidence="4 7" id="KW-0369">Histidine metabolism</keyword>
<evidence type="ECO:0000256" key="7">
    <source>
        <dbReference type="HAMAP-Rule" id="MF_00372"/>
    </source>
</evidence>
<dbReference type="GO" id="GO:0050480">
    <property type="term" value="F:imidazolonepropionase activity"/>
    <property type="evidence" value="ECO:0007669"/>
    <property type="project" value="UniProtKB-UniRule"/>
</dbReference>
<dbReference type="InterPro" id="IPR011059">
    <property type="entry name" value="Metal-dep_hydrolase_composite"/>
</dbReference>
<dbReference type="FunFam" id="3.20.20.140:FF:000007">
    <property type="entry name" value="Imidazolonepropionase"/>
    <property type="match status" value="1"/>
</dbReference>
<comment type="caution">
    <text evidence="9">The sequence shown here is derived from an EMBL/GenBank/DDBJ whole genome shotgun (WGS) entry which is preliminary data.</text>
</comment>